<evidence type="ECO:0000313" key="4">
    <source>
        <dbReference type="EMBL" id="BAH97351.1"/>
    </source>
</evidence>
<keyword evidence="4" id="KW-0346">Stress response</keyword>
<dbReference type="GO" id="GO:0140662">
    <property type="term" value="F:ATP-dependent protein folding chaperone"/>
    <property type="evidence" value="ECO:0007669"/>
    <property type="project" value="InterPro"/>
</dbReference>
<name>C7G1W1_CIOIN</name>
<keyword evidence="3" id="KW-0067">ATP-binding</keyword>
<proteinExistence type="evidence at transcript level"/>
<dbReference type="PANTHER" id="PTHR14187">
    <property type="entry name" value="ALPHA KINASE/ELONGATION FACTOR 2 KINASE"/>
    <property type="match status" value="1"/>
</dbReference>
<dbReference type="AlphaFoldDB" id="C7G1W1"/>
<accession>A0A1W2W167</accession>
<evidence type="ECO:0000256" key="1">
    <source>
        <dbReference type="ARBA" id="ARBA00007381"/>
    </source>
</evidence>
<protein>
    <submittedName>
        <fullName evidence="4">Heat shock protein 12</fullName>
    </submittedName>
</protein>
<gene>
    <name evidence="4" type="primary">hspa12</name>
</gene>
<reference evidence="4" key="1">
    <citation type="journal article" date="2010" name="Zool. Sci.">
        <title>Transposon-mediated enhancer detection reveals the location, morphology and development of the cupular organs, which are putative hydrodynamic sensors, in the ascidian Ciona intestinalis.</title>
        <authorList>
            <person name="Ohta N."/>
            <person name="Horie T."/>
            <person name="Satoh N."/>
            <person name="Sasakura Y."/>
        </authorList>
    </citation>
    <scope>NUCLEOTIDE SEQUENCE</scope>
</reference>
<accession>C7G1W1</accession>
<dbReference type="Gene3D" id="3.30.420.40">
    <property type="match status" value="1"/>
</dbReference>
<comment type="similarity">
    <text evidence="1">Belongs to the heat shock protein 70 family.</text>
</comment>
<dbReference type="EMBL" id="AB482184">
    <property type="protein sequence ID" value="BAH97351.1"/>
    <property type="molecule type" value="mRNA"/>
</dbReference>
<evidence type="ECO:0000256" key="2">
    <source>
        <dbReference type="ARBA" id="ARBA00022741"/>
    </source>
</evidence>
<keyword evidence="2" id="KW-0547">Nucleotide-binding</keyword>
<dbReference type="PANTHER" id="PTHR14187:SF46">
    <property type="entry name" value="HEAT SHOCK 70 KDA PROTEIN 12A"/>
    <property type="match status" value="1"/>
</dbReference>
<evidence type="ECO:0000256" key="3">
    <source>
        <dbReference type="ARBA" id="ARBA00022840"/>
    </source>
</evidence>
<dbReference type="KEGG" id="cin:100185237"/>
<dbReference type="Pfam" id="PF00012">
    <property type="entry name" value="HSP70"/>
    <property type="match status" value="1"/>
</dbReference>
<dbReference type="InterPro" id="IPR043129">
    <property type="entry name" value="ATPase_NBD"/>
</dbReference>
<dbReference type="InterPro" id="IPR013126">
    <property type="entry name" value="Hsp_70_fam"/>
</dbReference>
<dbReference type="SUPFAM" id="SSF53067">
    <property type="entry name" value="Actin-like ATPase domain"/>
    <property type="match status" value="2"/>
</dbReference>
<sequence length="547" mass="61132">MRKWSGGDPGVTNQKTPTIVLLRPSGEFHSFGFEARDFYHDLDANEAKKWIFLDRFKMPLHSDQNLNKLTQLESANGRLVPALQVFAHALKFFKDHALQELSDELGTNMRINDVRWVVTVPAIWRPQAKQFMRQAAYQAGLATENFPEQLVIALEPEAASIFCRKSRYSQLSGASSEDMTVEDTLTVGSQYMVVDCGGGTVDVTIHEVLSGGGLKEVEAASGDVMGSVAVDQQFENLLRKIFGGKFIENFQRKRPIGWVDMMIAWESRKRSTGPDRVSPLNVALPFSFIDLHRKVRGFTVETSLRNFADQNIKWSAQGMLRISSALMRDLFTPTLEAIAAHVSAHMNDRISHLFLVGGFAESRMLQKAIRFSVAEHVRVIIPPDASLTILKGAVLFGLDPTAVRMRTSHMTYGVGILNKYITSIHPVKKKLIRGSSVWCKDVFDAYVRGGETVALGDVVQRSYAPVRSDQSEIVINFYSCPRANVNFIDEEDVIKCATLRIQLPKTVAVTSRRELRISMMFGDTEIKIDCLDVSTGSRADARADFFA</sequence>
<organism evidence="4">
    <name type="scientific">Ciona intestinalis</name>
    <name type="common">Transparent sea squirt</name>
    <name type="synonym">Ascidia intestinalis</name>
    <dbReference type="NCBI Taxonomy" id="7719"/>
    <lineage>
        <taxon>Eukaryota</taxon>
        <taxon>Metazoa</taxon>
        <taxon>Chordata</taxon>
        <taxon>Tunicata</taxon>
        <taxon>Ascidiacea</taxon>
        <taxon>Phlebobranchia</taxon>
        <taxon>Cionidae</taxon>
        <taxon>Ciona</taxon>
    </lineage>
</organism>
<dbReference type="GO" id="GO:0005524">
    <property type="term" value="F:ATP binding"/>
    <property type="evidence" value="ECO:0007669"/>
    <property type="project" value="UniProtKB-KW"/>
</dbReference>
<dbReference type="OrthoDB" id="2963168at2759"/>